<dbReference type="Pfam" id="PF25304">
    <property type="entry name" value="WHD_eIF2D"/>
    <property type="match status" value="1"/>
</dbReference>
<gene>
    <name evidence="6 7" type="primary">LOC108556748</name>
</gene>
<dbReference type="RefSeq" id="XP_017768473.1">
    <property type="nucleotide sequence ID" value="XM_017912984.1"/>
</dbReference>
<comment type="similarity">
    <text evidence="1">Belongs to the eIF2D family.</text>
</comment>
<dbReference type="SUPFAM" id="SSF47592">
    <property type="entry name" value="SWIB/MDM2 domain"/>
    <property type="match status" value="1"/>
</dbReference>
<dbReference type="PANTHER" id="PTHR12217:SF4">
    <property type="entry name" value="EUKARYOTIC TRANSLATION INITIATION FACTOR 2D"/>
    <property type="match status" value="1"/>
</dbReference>
<dbReference type="InterPro" id="IPR048248">
    <property type="entry name" value="PUA_eIF2d-like"/>
</dbReference>
<dbReference type="CDD" id="cd21156">
    <property type="entry name" value="PUA_eIF2d-like"/>
    <property type="match status" value="1"/>
</dbReference>
<organism evidence="5 6">
    <name type="scientific">Nicrophorus vespilloides</name>
    <name type="common">Boreal carrion beetle</name>
    <dbReference type="NCBI Taxonomy" id="110193"/>
    <lineage>
        <taxon>Eukaryota</taxon>
        <taxon>Metazoa</taxon>
        <taxon>Ecdysozoa</taxon>
        <taxon>Arthropoda</taxon>
        <taxon>Hexapoda</taxon>
        <taxon>Insecta</taxon>
        <taxon>Pterygota</taxon>
        <taxon>Neoptera</taxon>
        <taxon>Endopterygota</taxon>
        <taxon>Coleoptera</taxon>
        <taxon>Polyphaga</taxon>
        <taxon>Staphyliniformia</taxon>
        <taxon>Silphidae</taxon>
        <taxon>Nicrophorinae</taxon>
        <taxon>Nicrophorus</taxon>
    </lineage>
</organism>
<dbReference type="InterPro" id="IPR015947">
    <property type="entry name" value="PUA-like_sf"/>
</dbReference>
<dbReference type="Proteomes" id="UP000695000">
    <property type="component" value="Unplaced"/>
</dbReference>
<dbReference type="SUPFAM" id="SSF88697">
    <property type="entry name" value="PUA domain-like"/>
    <property type="match status" value="1"/>
</dbReference>
<proteinExistence type="inferred from homology"/>
<dbReference type="CDD" id="cd11608">
    <property type="entry name" value="eIF2D_C"/>
    <property type="match status" value="1"/>
</dbReference>
<feature type="domain" description="SUI1" evidence="3">
    <location>
        <begin position="459"/>
        <end position="531"/>
    </location>
</feature>
<dbReference type="Pfam" id="PF26291">
    <property type="entry name" value="SWIB_eIF2D"/>
    <property type="match status" value="1"/>
</dbReference>
<dbReference type="RefSeq" id="XP_017768472.1">
    <property type="nucleotide sequence ID" value="XM_017912983.1"/>
</dbReference>
<evidence type="ECO:0000256" key="1">
    <source>
        <dbReference type="ARBA" id="ARBA00010359"/>
    </source>
</evidence>
<dbReference type="GO" id="GO:0003743">
    <property type="term" value="F:translation initiation factor activity"/>
    <property type="evidence" value="ECO:0007669"/>
    <property type="project" value="UniProtKB-KW"/>
</dbReference>
<dbReference type="Gene3D" id="3.10.400.20">
    <property type="match status" value="1"/>
</dbReference>
<evidence type="ECO:0000313" key="6">
    <source>
        <dbReference type="RefSeq" id="XP_017768472.1"/>
    </source>
</evidence>
<dbReference type="PROSITE" id="PS50890">
    <property type="entry name" value="PUA"/>
    <property type="match status" value="1"/>
</dbReference>
<keyword evidence="5" id="KW-1185">Reference proteome</keyword>
<sequence length="549" mass="62512">MFKKPFKVKTNSQIKGSERKGIKDLFLRKFPQLTENDMETLLPKKEVTSCLKVLADNNKHVTIYTAQKRALFFMVDDIMFPTVYMLWMFPQIGVEFTTNDYVMSKISNGADLMLPGVINTPQSKGNFLCKQVAIVNNINNKAAVAVGLTAMSSVEMSKVNSGKCVNIFHYYGDKLCTFDDLPLLPLMQLSPPDYVQNADDFPALTSIAEVLPPQDIPLENPEENCDVVELILPQLSEVEEMDILLIRCIMTALKYSKTLELPMLTSTFFKLEVLTNCPEAKTLDIKKSSYKKVGQVLKQLENDGIIVVKEKKKGVENIEAINKQHPAFLNLYIEIENRPRKITNEDDTISQARNIVESYMITTAVLPIFKEYGFNKGDNMQVPQIRRYVTEYVRSRNCQDEQNKRFVKLQDPVLKSLCKNEVAVTWEDLMEKVRAAMKSCFKVSSTEQEVTTKGKIQPIAMTLQARAHNKKVTMVDNLELYNIRLPEFAKECQHGVAASTSINRPAGKKYGQILIQGNQILFVYNLLVEKYKIPKKYIRGLELAPKNKK</sequence>
<dbReference type="Pfam" id="PF17832">
    <property type="entry name" value="Pre-PUA"/>
    <property type="match status" value="1"/>
</dbReference>
<dbReference type="PROSITE" id="PS51925">
    <property type="entry name" value="SWIB_MDM2"/>
    <property type="match status" value="1"/>
</dbReference>
<dbReference type="InterPro" id="IPR039757">
    <property type="entry name" value="EIF2D"/>
</dbReference>
<dbReference type="InterPro" id="IPR041366">
    <property type="entry name" value="Pre-PUA"/>
</dbReference>
<dbReference type="InterPro" id="IPR003121">
    <property type="entry name" value="SWIB_MDM2_domain"/>
</dbReference>
<feature type="domain" description="DM2" evidence="4">
    <location>
        <begin position="357"/>
        <end position="439"/>
    </location>
</feature>
<dbReference type="NCBIfam" id="TIGR00451">
    <property type="entry name" value="unchar_dom_2"/>
    <property type="match status" value="1"/>
</dbReference>
<dbReference type="InterPro" id="IPR001950">
    <property type="entry name" value="SUI1"/>
</dbReference>
<dbReference type="InterPro" id="IPR057429">
    <property type="entry name" value="WH_eIF2D"/>
</dbReference>
<keyword evidence="2" id="KW-0963">Cytoplasm</keyword>
<reference evidence="6 7" key="1">
    <citation type="submission" date="2025-05" db="UniProtKB">
        <authorList>
            <consortium name="RefSeq"/>
        </authorList>
    </citation>
    <scope>IDENTIFICATION</scope>
    <source>
        <tissue evidence="6 7">Whole Larva</tissue>
    </source>
</reference>
<evidence type="ECO:0000313" key="7">
    <source>
        <dbReference type="RefSeq" id="XP_017768473.1"/>
    </source>
</evidence>
<accession>A0ABM1M1M2</accession>
<evidence type="ECO:0000259" key="4">
    <source>
        <dbReference type="PROSITE" id="PS51925"/>
    </source>
</evidence>
<dbReference type="InterPro" id="IPR048247">
    <property type="entry name" value="eIF2D_N"/>
</dbReference>
<evidence type="ECO:0000256" key="2">
    <source>
        <dbReference type="ARBA" id="ARBA00022490"/>
    </source>
</evidence>
<keyword evidence="6 7" id="KW-0648">Protein biosynthesis</keyword>
<evidence type="ECO:0000259" key="3">
    <source>
        <dbReference type="PROSITE" id="PS50296"/>
    </source>
</evidence>
<name>A0ABM1M1M2_NICVS</name>
<dbReference type="InterPro" id="IPR004521">
    <property type="entry name" value="Uncharacterised_CHP00451"/>
</dbReference>
<dbReference type="PANTHER" id="PTHR12217">
    <property type="entry name" value="EUKARYOTIC TRANSLATION INITIATION FACTOR 2D"/>
    <property type="match status" value="1"/>
</dbReference>
<keyword evidence="6 7" id="KW-0396">Initiation factor</keyword>
<dbReference type="Gene3D" id="3.30.780.10">
    <property type="entry name" value="SUI1-like domain"/>
    <property type="match status" value="1"/>
</dbReference>
<dbReference type="CDD" id="cd11610">
    <property type="entry name" value="eIF2D_N"/>
    <property type="match status" value="1"/>
</dbReference>
<dbReference type="InterPro" id="IPR058886">
    <property type="entry name" value="SWIB_eIF2D"/>
</dbReference>
<dbReference type="SUPFAM" id="SSF55159">
    <property type="entry name" value="eIF1-like"/>
    <property type="match status" value="1"/>
</dbReference>
<dbReference type="Pfam" id="PF01253">
    <property type="entry name" value="SUI1"/>
    <property type="match status" value="1"/>
</dbReference>
<protein>
    <submittedName>
        <fullName evidence="6 7">Eukaryotic translation initiation factor 2D</fullName>
    </submittedName>
</protein>
<dbReference type="Pfam" id="PF26292">
    <property type="entry name" value="PUA_elF2D"/>
    <property type="match status" value="1"/>
</dbReference>
<dbReference type="PROSITE" id="PS50296">
    <property type="entry name" value="SUI1"/>
    <property type="match status" value="1"/>
</dbReference>
<evidence type="ECO:0000313" key="5">
    <source>
        <dbReference type="Proteomes" id="UP000695000"/>
    </source>
</evidence>
<dbReference type="GeneID" id="108556748"/>
<dbReference type="InterPro" id="IPR036885">
    <property type="entry name" value="SWIB_MDM2_dom_sf"/>
</dbReference>
<dbReference type="InterPro" id="IPR036877">
    <property type="entry name" value="SUI1_dom_sf"/>
</dbReference>
<dbReference type="InterPro" id="IPR039759">
    <property type="entry name" value="eIF2D_SUI1"/>
</dbReference>